<sequence length="256" mass="27760">MSEPIPRIVVFDLDDTLYLERDYATSGFRAAATTVFAADPALAERVAKTCQDLFDAGLRQMVFDASLDRCGVTAAGDLVSRLVSAYRHHHPRIALAPDAARYLDACPTGTPLALITDGPPASQRAKIAALGLESRIAKIVCTGELGEGRGKPHPEAFEEVERWAELPADRLVYVADNAAKDFLTPRRRGWASVQILRPGRIHRHDPPGADYRADRVIRSLDALDAGLDALDRKRLTAMAGPAQVENGRQGPQVSCA</sequence>
<dbReference type="Gene3D" id="1.10.150.520">
    <property type="match status" value="1"/>
</dbReference>
<name>A0A939FWY1_9HYPH</name>
<organism evidence="4 5">
    <name type="scientific">Jiella flava</name>
    <dbReference type="NCBI Taxonomy" id="2816857"/>
    <lineage>
        <taxon>Bacteria</taxon>
        <taxon>Pseudomonadati</taxon>
        <taxon>Pseudomonadota</taxon>
        <taxon>Alphaproteobacteria</taxon>
        <taxon>Hyphomicrobiales</taxon>
        <taxon>Aurantimonadaceae</taxon>
        <taxon>Jiella</taxon>
    </lineage>
</organism>
<dbReference type="SFLD" id="SFLDS00003">
    <property type="entry name" value="Haloacid_Dehalogenase"/>
    <property type="match status" value="1"/>
</dbReference>
<dbReference type="GO" id="GO:0046872">
    <property type="term" value="F:metal ion binding"/>
    <property type="evidence" value="ECO:0007669"/>
    <property type="project" value="UniProtKB-KW"/>
</dbReference>
<dbReference type="PANTHER" id="PTHR46470:SF2">
    <property type="entry name" value="GLYCERALDEHYDE 3-PHOSPHATE PHOSPHATASE"/>
    <property type="match status" value="1"/>
</dbReference>
<comment type="caution">
    <text evidence="4">The sequence shown here is derived from an EMBL/GenBank/DDBJ whole genome shotgun (WGS) entry which is preliminary data.</text>
</comment>
<dbReference type="Gene3D" id="3.40.50.1000">
    <property type="entry name" value="HAD superfamily/HAD-like"/>
    <property type="match status" value="1"/>
</dbReference>
<evidence type="ECO:0000256" key="2">
    <source>
        <dbReference type="ARBA" id="ARBA00022801"/>
    </source>
</evidence>
<dbReference type="GO" id="GO:0016791">
    <property type="term" value="F:phosphatase activity"/>
    <property type="evidence" value="ECO:0007669"/>
    <property type="project" value="TreeGrafter"/>
</dbReference>
<dbReference type="SFLD" id="SFLDG01129">
    <property type="entry name" value="C1.5:_HAD__Beta-PGM__Phosphata"/>
    <property type="match status" value="1"/>
</dbReference>
<keyword evidence="5" id="KW-1185">Reference proteome</keyword>
<dbReference type="Pfam" id="PF00702">
    <property type="entry name" value="Hydrolase"/>
    <property type="match status" value="1"/>
</dbReference>
<evidence type="ECO:0000256" key="1">
    <source>
        <dbReference type="ARBA" id="ARBA00022723"/>
    </source>
</evidence>
<gene>
    <name evidence="4" type="ORF">J1C48_10605</name>
</gene>
<dbReference type="InterPro" id="IPR023214">
    <property type="entry name" value="HAD_sf"/>
</dbReference>
<proteinExistence type="predicted"/>
<keyword evidence="1" id="KW-0479">Metal-binding</keyword>
<protein>
    <submittedName>
        <fullName evidence="4">HAD family hydrolase</fullName>
    </submittedName>
</protein>
<accession>A0A939FWY1</accession>
<reference evidence="4" key="1">
    <citation type="submission" date="2021-03" db="EMBL/GenBank/DDBJ databases">
        <title>Whole genome sequence of Jiella sp. CQZ9-1.</title>
        <authorList>
            <person name="Tuo L."/>
        </authorList>
    </citation>
    <scope>NUCLEOTIDE SEQUENCE</scope>
    <source>
        <strain evidence="4">CQZ9-1</strain>
    </source>
</reference>
<keyword evidence="2 4" id="KW-0378">Hydrolase</keyword>
<dbReference type="Proteomes" id="UP000664122">
    <property type="component" value="Unassembled WGS sequence"/>
</dbReference>
<dbReference type="SUPFAM" id="SSF56784">
    <property type="entry name" value="HAD-like"/>
    <property type="match status" value="1"/>
</dbReference>
<evidence type="ECO:0000313" key="4">
    <source>
        <dbReference type="EMBL" id="MBO0663027.1"/>
    </source>
</evidence>
<dbReference type="InterPro" id="IPR036412">
    <property type="entry name" value="HAD-like_sf"/>
</dbReference>
<dbReference type="EMBL" id="JAFMPP010000008">
    <property type="protein sequence ID" value="MBO0663027.1"/>
    <property type="molecule type" value="Genomic_DNA"/>
</dbReference>
<dbReference type="InterPro" id="IPR051400">
    <property type="entry name" value="HAD-like_hydrolase"/>
</dbReference>
<keyword evidence="3" id="KW-0460">Magnesium</keyword>
<evidence type="ECO:0000313" key="5">
    <source>
        <dbReference type="Proteomes" id="UP000664122"/>
    </source>
</evidence>
<dbReference type="PANTHER" id="PTHR46470">
    <property type="entry name" value="N-ACYLNEURAMINATE-9-PHOSPHATASE"/>
    <property type="match status" value="1"/>
</dbReference>
<evidence type="ECO:0000256" key="3">
    <source>
        <dbReference type="ARBA" id="ARBA00022842"/>
    </source>
</evidence>
<dbReference type="AlphaFoldDB" id="A0A939FWY1"/>
<dbReference type="RefSeq" id="WP_207257819.1">
    <property type="nucleotide sequence ID" value="NZ_JAFMPP010000008.1"/>
</dbReference>